<reference evidence="1" key="1">
    <citation type="submission" date="2022-01" db="EMBL/GenBank/DDBJ databases">
        <authorList>
            <person name="Jo J.-H."/>
            <person name="Im W.-T."/>
        </authorList>
    </citation>
    <scope>NUCLEOTIDE SEQUENCE</scope>
    <source>
        <strain evidence="1">NA20</strain>
    </source>
</reference>
<name>A0ABS9L0R4_9BACT</name>
<dbReference type="RefSeq" id="WP_237877467.1">
    <property type="nucleotide sequence ID" value="NZ_JAKLTR010000044.1"/>
</dbReference>
<gene>
    <name evidence="1" type="ORF">LZZ85_28155</name>
</gene>
<evidence type="ECO:0000313" key="1">
    <source>
        <dbReference type="EMBL" id="MCG2618201.1"/>
    </source>
</evidence>
<evidence type="ECO:0000313" key="2">
    <source>
        <dbReference type="Proteomes" id="UP001165367"/>
    </source>
</evidence>
<accession>A0ABS9L0R4</accession>
<comment type="caution">
    <text evidence="1">The sequence shown here is derived from an EMBL/GenBank/DDBJ whole genome shotgun (WGS) entry which is preliminary data.</text>
</comment>
<dbReference type="EMBL" id="JAKLTR010000044">
    <property type="protein sequence ID" value="MCG2618201.1"/>
    <property type="molecule type" value="Genomic_DNA"/>
</dbReference>
<dbReference type="Proteomes" id="UP001165367">
    <property type="component" value="Unassembled WGS sequence"/>
</dbReference>
<proteinExistence type="predicted"/>
<protein>
    <recommendedName>
        <fullName evidence="3">Sel1 repeat family protein</fullName>
    </recommendedName>
</protein>
<organism evidence="1 2">
    <name type="scientific">Terrimonas ginsenosidimutans</name>
    <dbReference type="NCBI Taxonomy" id="2908004"/>
    <lineage>
        <taxon>Bacteria</taxon>
        <taxon>Pseudomonadati</taxon>
        <taxon>Bacteroidota</taxon>
        <taxon>Chitinophagia</taxon>
        <taxon>Chitinophagales</taxon>
        <taxon>Chitinophagaceae</taxon>
        <taxon>Terrimonas</taxon>
    </lineage>
</organism>
<keyword evidence="2" id="KW-1185">Reference proteome</keyword>
<sequence length="222" mass="25272">MISKEFPKIEVVAADGYVIHGYKNGEAHVLGVSNHKNDVGFITLKETCRFQKHQYLCSSMGRKSNKMKNKLITLALISLLICQLSSCEEKSALSAETVKADDSFPKIDTMYEVLDRALEKGDKKAYNKVSNYFFMRDKYEDFLYAAIIMANKYQSPEAHLDVYKILNGTRSQGKLSNLDSNSKRLAVYYLLRSYELGLDNSKIIVNQLFKDSVAFPKSGQYR</sequence>
<evidence type="ECO:0008006" key="3">
    <source>
        <dbReference type="Google" id="ProtNLM"/>
    </source>
</evidence>